<dbReference type="InterPro" id="IPR000595">
    <property type="entry name" value="cNMP-bd_dom"/>
</dbReference>
<dbReference type="InterPro" id="IPR018488">
    <property type="entry name" value="cNMP-bd_CS"/>
</dbReference>
<evidence type="ECO:0000256" key="1">
    <source>
        <dbReference type="ARBA" id="ARBA00004141"/>
    </source>
</evidence>
<keyword evidence="8" id="KW-0407">Ion channel</keyword>
<dbReference type="EMBL" id="LGRX02011861">
    <property type="protein sequence ID" value="KAK3268384.1"/>
    <property type="molecule type" value="Genomic_DNA"/>
</dbReference>
<dbReference type="InterPro" id="IPR050866">
    <property type="entry name" value="CNG_cation_channel"/>
</dbReference>
<dbReference type="InterPro" id="IPR018490">
    <property type="entry name" value="cNMP-bd_dom_sf"/>
</dbReference>
<protein>
    <recommendedName>
        <fullName evidence="9">Cyclic nucleotide-binding domain-containing protein</fullName>
    </recommendedName>
</protein>
<keyword evidence="11" id="KW-1185">Reference proteome</keyword>
<evidence type="ECO:0000256" key="4">
    <source>
        <dbReference type="ARBA" id="ARBA00022989"/>
    </source>
</evidence>
<accession>A0AAE0L1J3</accession>
<dbReference type="AlphaFoldDB" id="A0AAE0L1J3"/>
<feature type="domain" description="Cyclic nucleotide-binding" evidence="9">
    <location>
        <begin position="1"/>
        <end position="81"/>
    </location>
</feature>
<comment type="subcellular location">
    <subcellularLocation>
        <location evidence="1">Membrane</location>
        <topology evidence="1">Multi-pass membrane protein</topology>
    </subcellularLocation>
</comment>
<dbReference type="PANTHER" id="PTHR45638:SF11">
    <property type="entry name" value="CYCLIC NUCLEOTIDE-GATED CATION CHANNEL SUBUNIT A"/>
    <property type="match status" value="1"/>
</dbReference>
<evidence type="ECO:0000259" key="9">
    <source>
        <dbReference type="PROSITE" id="PS50042"/>
    </source>
</evidence>
<dbReference type="Proteomes" id="UP001190700">
    <property type="component" value="Unassembled WGS sequence"/>
</dbReference>
<evidence type="ECO:0000313" key="11">
    <source>
        <dbReference type="Proteomes" id="UP001190700"/>
    </source>
</evidence>
<dbReference type="CDD" id="cd00038">
    <property type="entry name" value="CAP_ED"/>
    <property type="match status" value="1"/>
</dbReference>
<dbReference type="PANTHER" id="PTHR45638">
    <property type="entry name" value="CYCLIC NUCLEOTIDE-GATED CATION CHANNEL SUBUNIT A"/>
    <property type="match status" value="1"/>
</dbReference>
<evidence type="ECO:0000313" key="10">
    <source>
        <dbReference type="EMBL" id="KAK3268384.1"/>
    </source>
</evidence>
<evidence type="ECO:0000256" key="6">
    <source>
        <dbReference type="ARBA" id="ARBA00023136"/>
    </source>
</evidence>
<evidence type="ECO:0000256" key="7">
    <source>
        <dbReference type="ARBA" id="ARBA00023286"/>
    </source>
</evidence>
<evidence type="ECO:0000256" key="8">
    <source>
        <dbReference type="ARBA" id="ARBA00023303"/>
    </source>
</evidence>
<comment type="caution">
    <text evidence="10">The sequence shown here is derived from an EMBL/GenBank/DDBJ whole genome shotgun (WGS) entry which is preliminary data.</text>
</comment>
<sequence length="153" mass="16867">LSVALTGDLVITEGEIGFEMYIILQGRVTILKDNVQLGQLTKGDFFGEGGLVNGSGKRGASVRSLKMSIFYVLDQQNFDALQSGYPEDIQIFINIATRRKKAKVVVRNTAAPAVRNGEQLKSEEEAEEEKEEAALMVKNKKSSMHHLIRSIIA</sequence>
<keyword evidence="5" id="KW-0406">Ion transport</keyword>
<dbReference type="PROSITE" id="PS50042">
    <property type="entry name" value="CNMP_BINDING_3"/>
    <property type="match status" value="1"/>
</dbReference>
<dbReference type="InterPro" id="IPR014710">
    <property type="entry name" value="RmlC-like_jellyroll"/>
</dbReference>
<keyword evidence="2" id="KW-0813">Transport</keyword>
<dbReference type="GO" id="GO:0044877">
    <property type="term" value="F:protein-containing complex binding"/>
    <property type="evidence" value="ECO:0007669"/>
    <property type="project" value="TreeGrafter"/>
</dbReference>
<dbReference type="Gene3D" id="2.60.120.10">
    <property type="entry name" value="Jelly Rolls"/>
    <property type="match status" value="1"/>
</dbReference>
<dbReference type="SUPFAM" id="SSF51206">
    <property type="entry name" value="cAMP-binding domain-like"/>
    <property type="match status" value="1"/>
</dbReference>
<keyword evidence="3" id="KW-0812">Transmembrane</keyword>
<evidence type="ECO:0000256" key="5">
    <source>
        <dbReference type="ARBA" id="ARBA00023065"/>
    </source>
</evidence>
<feature type="non-terminal residue" evidence="10">
    <location>
        <position position="1"/>
    </location>
</feature>
<keyword evidence="6" id="KW-0472">Membrane</keyword>
<dbReference type="GO" id="GO:0005221">
    <property type="term" value="F:intracellularly cyclic nucleotide-activated monoatomic cation channel activity"/>
    <property type="evidence" value="ECO:0007669"/>
    <property type="project" value="InterPro"/>
</dbReference>
<keyword evidence="7" id="KW-1071">Ligand-gated ion channel</keyword>
<evidence type="ECO:0000256" key="2">
    <source>
        <dbReference type="ARBA" id="ARBA00022448"/>
    </source>
</evidence>
<dbReference type="PROSITE" id="PS00888">
    <property type="entry name" value="CNMP_BINDING_1"/>
    <property type="match status" value="1"/>
</dbReference>
<reference evidence="10 11" key="1">
    <citation type="journal article" date="2015" name="Genome Biol. Evol.">
        <title>Comparative Genomics of a Bacterivorous Green Alga Reveals Evolutionary Causalities and Consequences of Phago-Mixotrophic Mode of Nutrition.</title>
        <authorList>
            <person name="Burns J.A."/>
            <person name="Paasch A."/>
            <person name="Narechania A."/>
            <person name="Kim E."/>
        </authorList>
    </citation>
    <scope>NUCLEOTIDE SEQUENCE [LARGE SCALE GENOMIC DNA]</scope>
    <source>
        <strain evidence="10 11">PLY_AMNH</strain>
    </source>
</reference>
<proteinExistence type="predicted"/>
<dbReference type="Pfam" id="PF00027">
    <property type="entry name" value="cNMP_binding"/>
    <property type="match status" value="1"/>
</dbReference>
<keyword evidence="4" id="KW-1133">Transmembrane helix</keyword>
<organism evidence="10 11">
    <name type="scientific">Cymbomonas tetramitiformis</name>
    <dbReference type="NCBI Taxonomy" id="36881"/>
    <lineage>
        <taxon>Eukaryota</taxon>
        <taxon>Viridiplantae</taxon>
        <taxon>Chlorophyta</taxon>
        <taxon>Pyramimonadophyceae</taxon>
        <taxon>Pyramimonadales</taxon>
        <taxon>Pyramimonadaceae</taxon>
        <taxon>Cymbomonas</taxon>
    </lineage>
</organism>
<evidence type="ECO:0000256" key="3">
    <source>
        <dbReference type="ARBA" id="ARBA00022692"/>
    </source>
</evidence>
<gene>
    <name evidence="10" type="ORF">CYMTET_23109</name>
</gene>
<name>A0AAE0L1J3_9CHLO</name>
<dbReference type="GO" id="GO:0016020">
    <property type="term" value="C:membrane"/>
    <property type="evidence" value="ECO:0007669"/>
    <property type="project" value="UniProtKB-SubCell"/>
</dbReference>